<sequence length="86" mass="9533">AEFQFELLDEKGTVLETVSNDTLGKIQFSPLTFETPGNYQYTIREVNTQQAGVSYDTHILQVQVTVEALLGNLVATTQYDGGQVFT</sequence>
<comment type="caution">
    <text evidence="2">The sequence shown here is derived from an EMBL/GenBank/DDBJ whole genome shotgun (WGS) entry which is preliminary data.</text>
</comment>
<dbReference type="InterPro" id="IPR022464">
    <property type="entry name" value="Strep_pil_isopept_link"/>
</dbReference>
<dbReference type="NCBIfam" id="TIGR03786">
    <property type="entry name" value="strep_pil_rpt"/>
    <property type="match status" value="1"/>
</dbReference>
<feature type="non-terminal residue" evidence="2">
    <location>
        <position position="1"/>
    </location>
</feature>
<gene>
    <name evidence="2" type="ORF">C3E80_21795</name>
</gene>
<proteinExistence type="predicted"/>
<name>A0A423XPU0_9ENTR</name>
<organism evidence="2 3">
    <name type="scientific">Cronobacter malonaticus</name>
    <dbReference type="NCBI Taxonomy" id="413503"/>
    <lineage>
        <taxon>Bacteria</taxon>
        <taxon>Pseudomonadati</taxon>
        <taxon>Pseudomonadota</taxon>
        <taxon>Gammaproteobacteria</taxon>
        <taxon>Enterobacterales</taxon>
        <taxon>Enterobacteriaceae</taxon>
        <taxon>Cronobacter</taxon>
    </lineage>
</organism>
<protein>
    <submittedName>
        <fullName evidence="2">Cell surface protein</fullName>
    </submittedName>
</protein>
<dbReference type="AlphaFoldDB" id="A0A423XPU0"/>
<feature type="non-terminal residue" evidence="2">
    <location>
        <position position="86"/>
    </location>
</feature>
<reference evidence="2 3" key="1">
    <citation type="journal article" date="2018" name="Front. Microbiol.">
        <title>An Investigation of an Acute Gastroenteritis Outbreak: Cronobacter sakazakii, a Potential Cause of Food-Borne Illness.</title>
        <authorList>
            <person name="Yong W."/>
            <person name="Guo B."/>
            <person name="Shi X."/>
            <person name="Cheng T."/>
            <person name="Chen M."/>
            <person name="Jiang X."/>
            <person name="Ye Y."/>
            <person name="Wang J."/>
            <person name="Xie G."/>
            <person name="Ding J."/>
        </authorList>
    </citation>
    <scope>NUCLEOTIDE SEQUENCE [LARGE SCALE GENOMIC DNA]</scope>
    <source>
        <strain evidence="2 3">S1</strain>
    </source>
</reference>
<feature type="domain" description="Streptococcal pilin isopeptide linkage" evidence="1">
    <location>
        <begin position="2"/>
        <end position="85"/>
    </location>
</feature>
<dbReference type="RefSeq" id="WP_221180861.1">
    <property type="nucleotide sequence ID" value="NZ_PQJL01000170.1"/>
</dbReference>
<dbReference type="Gene3D" id="2.60.40.3050">
    <property type="match status" value="1"/>
</dbReference>
<evidence type="ECO:0000313" key="3">
    <source>
        <dbReference type="Proteomes" id="UP000285793"/>
    </source>
</evidence>
<evidence type="ECO:0000313" key="2">
    <source>
        <dbReference type="EMBL" id="ROW51982.1"/>
    </source>
</evidence>
<dbReference type="Proteomes" id="UP000285793">
    <property type="component" value="Unassembled WGS sequence"/>
</dbReference>
<dbReference type="EMBL" id="PQJL01000170">
    <property type="protein sequence ID" value="ROW51982.1"/>
    <property type="molecule type" value="Genomic_DNA"/>
</dbReference>
<dbReference type="Pfam" id="PF12892">
    <property type="entry name" value="FctA"/>
    <property type="match status" value="1"/>
</dbReference>
<accession>A0A423XPU0</accession>
<dbReference type="InterPro" id="IPR038174">
    <property type="entry name" value="Strep_pil_link_sf"/>
</dbReference>
<evidence type="ECO:0000259" key="1">
    <source>
        <dbReference type="Pfam" id="PF12892"/>
    </source>
</evidence>